<name>A0ABN9XCV0_9DINO</name>
<sequence length="169" mass="18358">MVKPSYFVAEHPVSGVIASSEEYTTCFLVSMISLGEMRSQTELSEETDSFSLHSLTRDTQADADVGRVDTLTSSQGDSSVDVSMVKVTSITVPRMQVNAVTQSQVDGYCRTEWVVDARKLKGTDKQIVSPQFEVLLRRGAPAVSFKMTLHPKTTDAKGGVSFKKSEGVG</sequence>
<evidence type="ECO:0000313" key="2">
    <source>
        <dbReference type="Proteomes" id="UP001189429"/>
    </source>
</evidence>
<organism evidence="1 2">
    <name type="scientific">Prorocentrum cordatum</name>
    <dbReference type="NCBI Taxonomy" id="2364126"/>
    <lineage>
        <taxon>Eukaryota</taxon>
        <taxon>Sar</taxon>
        <taxon>Alveolata</taxon>
        <taxon>Dinophyceae</taxon>
        <taxon>Prorocentrales</taxon>
        <taxon>Prorocentraceae</taxon>
        <taxon>Prorocentrum</taxon>
    </lineage>
</organism>
<accession>A0ABN9XCV0</accession>
<proteinExistence type="predicted"/>
<comment type="caution">
    <text evidence="1">The sequence shown here is derived from an EMBL/GenBank/DDBJ whole genome shotgun (WGS) entry which is preliminary data.</text>
</comment>
<reference evidence="1" key="1">
    <citation type="submission" date="2023-10" db="EMBL/GenBank/DDBJ databases">
        <authorList>
            <person name="Chen Y."/>
            <person name="Shah S."/>
            <person name="Dougan E. K."/>
            <person name="Thang M."/>
            <person name="Chan C."/>
        </authorList>
    </citation>
    <scope>NUCLEOTIDE SEQUENCE [LARGE SCALE GENOMIC DNA]</scope>
</reference>
<feature type="non-terminal residue" evidence="1">
    <location>
        <position position="169"/>
    </location>
</feature>
<keyword evidence="2" id="KW-1185">Reference proteome</keyword>
<evidence type="ECO:0008006" key="3">
    <source>
        <dbReference type="Google" id="ProtNLM"/>
    </source>
</evidence>
<evidence type="ECO:0000313" key="1">
    <source>
        <dbReference type="EMBL" id="CAK0896021.1"/>
    </source>
</evidence>
<dbReference type="EMBL" id="CAUYUJ010020127">
    <property type="protein sequence ID" value="CAK0896021.1"/>
    <property type="molecule type" value="Genomic_DNA"/>
</dbReference>
<gene>
    <name evidence="1" type="ORF">PCOR1329_LOCUS74610</name>
</gene>
<dbReference type="Proteomes" id="UP001189429">
    <property type="component" value="Unassembled WGS sequence"/>
</dbReference>
<protein>
    <recommendedName>
        <fullName evidence="3">Coatomer subunit delta</fullName>
    </recommendedName>
</protein>